<sequence length="36" mass="3525">MSLTLCTLCGGGGVTLSNSFASSSFASLALCLEGLL</sequence>
<name>A0A0K2XHF2_9HELI</name>
<proteinExistence type="predicted"/>
<dbReference type="AlphaFoldDB" id="A0A0K2XHF2"/>
<protein>
    <submittedName>
        <fullName evidence="1">Uncharacterized protein</fullName>
    </submittedName>
</protein>
<evidence type="ECO:0000313" key="2">
    <source>
        <dbReference type="Proteomes" id="UP000041394"/>
    </source>
</evidence>
<organism evidence="1 2">
    <name type="scientific">Helicobacter ailurogastricus</name>
    <dbReference type="NCBI Taxonomy" id="1578720"/>
    <lineage>
        <taxon>Bacteria</taxon>
        <taxon>Pseudomonadati</taxon>
        <taxon>Campylobacterota</taxon>
        <taxon>Epsilonproteobacteria</taxon>
        <taxon>Campylobacterales</taxon>
        <taxon>Helicobacteraceae</taxon>
        <taxon>Helicobacter</taxon>
    </lineage>
</organism>
<dbReference type="Proteomes" id="UP000041394">
    <property type="component" value="Unassembled WGS sequence"/>
</dbReference>
<evidence type="ECO:0000313" key="1">
    <source>
        <dbReference type="EMBL" id="CRF44149.1"/>
    </source>
</evidence>
<reference evidence="1 2" key="1">
    <citation type="submission" date="2014-12" db="EMBL/GenBank/DDBJ databases">
        <authorList>
            <person name="Jaenicke S."/>
        </authorList>
    </citation>
    <scope>NUCLEOTIDE SEQUENCE [LARGE SCALE GENOMIC DNA]</scope>
    <source>
        <strain evidence="1">ASB9</strain>
    </source>
</reference>
<accession>A0A0K2XHF2</accession>
<dbReference type="EMBL" id="CDMN01000028">
    <property type="protein sequence ID" value="CRF44149.1"/>
    <property type="molecule type" value="Genomic_DNA"/>
</dbReference>
<gene>
    <name evidence="1" type="ORF">HAL09_07190</name>
</gene>